<dbReference type="PANTHER" id="PTHR42307:SF2">
    <property type="entry name" value="PUP DEAMIDASE_DEPUPYLASE"/>
    <property type="match status" value="1"/>
</dbReference>
<dbReference type="GO" id="GO:0070490">
    <property type="term" value="P:protein pupylation"/>
    <property type="evidence" value="ECO:0007669"/>
    <property type="project" value="TreeGrafter"/>
</dbReference>
<dbReference type="AlphaFoldDB" id="A0A1G2L9G7"/>
<dbReference type="Proteomes" id="UP000177982">
    <property type="component" value="Unassembled WGS sequence"/>
</dbReference>
<organism evidence="1 2">
    <name type="scientific">Candidatus Sungbacteria bacterium RIFCSPLOWO2_01_FULL_47_10</name>
    <dbReference type="NCBI Taxonomy" id="1802276"/>
    <lineage>
        <taxon>Bacteria</taxon>
        <taxon>Candidatus Sungiibacteriota</taxon>
    </lineage>
</organism>
<reference evidence="1 2" key="1">
    <citation type="journal article" date="2016" name="Nat. Commun.">
        <title>Thousands of microbial genomes shed light on interconnected biogeochemical processes in an aquifer system.</title>
        <authorList>
            <person name="Anantharaman K."/>
            <person name="Brown C.T."/>
            <person name="Hug L.A."/>
            <person name="Sharon I."/>
            <person name="Castelle C.J."/>
            <person name="Probst A.J."/>
            <person name="Thomas B.C."/>
            <person name="Singh A."/>
            <person name="Wilkins M.J."/>
            <person name="Karaoz U."/>
            <person name="Brodie E.L."/>
            <person name="Williams K.H."/>
            <person name="Hubbard S.S."/>
            <person name="Banfield J.F."/>
        </authorList>
    </citation>
    <scope>NUCLEOTIDE SEQUENCE [LARGE SCALE GENOMIC DNA]</scope>
</reference>
<dbReference type="EMBL" id="MHQO01000009">
    <property type="protein sequence ID" value="OHA07462.1"/>
    <property type="molecule type" value="Genomic_DNA"/>
</dbReference>
<protein>
    <recommendedName>
        <fullName evidence="3">Pup--protein ligase</fullName>
    </recommendedName>
</protein>
<proteinExistence type="predicted"/>
<dbReference type="GO" id="GO:0005524">
    <property type="term" value="F:ATP binding"/>
    <property type="evidence" value="ECO:0007669"/>
    <property type="project" value="TreeGrafter"/>
</dbReference>
<comment type="caution">
    <text evidence="1">The sequence shown here is derived from an EMBL/GenBank/DDBJ whole genome shotgun (WGS) entry which is preliminary data.</text>
</comment>
<evidence type="ECO:0008006" key="3">
    <source>
        <dbReference type="Google" id="ProtNLM"/>
    </source>
</evidence>
<dbReference type="GO" id="GO:0019941">
    <property type="term" value="P:modification-dependent protein catabolic process"/>
    <property type="evidence" value="ECO:0007669"/>
    <property type="project" value="InterPro"/>
</dbReference>
<dbReference type="GO" id="GO:0010498">
    <property type="term" value="P:proteasomal protein catabolic process"/>
    <property type="evidence" value="ECO:0007669"/>
    <property type="project" value="InterPro"/>
</dbReference>
<name>A0A1G2L9G7_9BACT</name>
<evidence type="ECO:0000313" key="2">
    <source>
        <dbReference type="Proteomes" id="UP000177982"/>
    </source>
</evidence>
<dbReference type="InterPro" id="IPR004347">
    <property type="entry name" value="Pup_ligase/deamidase"/>
</dbReference>
<accession>A0A1G2L9G7</accession>
<gene>
    <name evidence="1" type="ORF">A2934_02420</name>
</gene>
<dbReference type="PANTHER" id="PTHR42307">
    <property type="entry name" value="PUP DEAMIDASE/DEPUPYLASE"/>
    <property type="match status" value="1"/>
</dbReference>
<evidence type="ECO:0000313" key="1">
    <source>
        <dbReference type="EMBL" id="OHA07462.1"/>
    </source>
</evidence>
<sequence>MGIETEYGSILRRKSGYYSKVDSAIHFIGYFSRKRRNTLAFLKPLMEEGMMDGLWLGAIGGKIYNDRGRIEYSSPECLGAKELALYSEVGDRVVASIAKRVREGFFERPTGPFSDLLVTKNNSDFIRPVPAGHFAEKVNFYGSHENYLLNNGMMLHDFCGTLATFLASRVALHGSGGMWWTQEEGWRYVLSPRALVTEELIGTDTTFNRSLIQTRTPYADNRWGRLHLIYGDSNMSGYSMYLRFGTTHLVLRLIEETRGRSLFPVLDDPIASLHEFAFDTSLRHRAAVGSGRYFTALEIQKFFIDRVLRLALCAEEKELIQYWMSVVRRLDEDQENLSRELDWVIKKSFLEKSMRRHGYGLQHEKARLIDCLYSDLSEKGIYQRLRKSSRVDYLFSSAALNGASTRPPETRAKIRSACICAIIEKIKNSGCGERLFDVGWGRILYSPGCESYRLDLFNPFVSSSEGLDRFLRKVKKY</sequence>
<dbReference type="Pfam" id="PF03136">
    <property type="entry name" value="Pup_ligase"/>
    <property type="match status" value="1"/>
</dbReference>